<dbReference type="SUPFAM" id="SSF47413">
    <property type="entry name" value="lambda repressor-like DNA-binding domains"/>
    <property type="match status" value="1"/>
</dbReference>
<sequence>MKNLTIGERIRARRKELKFTQKSLAKTLKLSDVSVSQWERDDSEPTGKNLFALCKALKCNPTWILFGDEEETPETPTDSPIVLDEKKQILLDLFDALPESEQDAQIEQMRARVENFNNLFNELLEARKRTQKK</sequence>
<dbReference type="InterPro" id="IPR001387">
    <property type="entry name" value="Cro/C1-type_HTH"/>
</dbReference>
<feature type="coiled-coil region" evidence="2">
    <location>
        <begin position="106"/>
        <end position="133"/>
    </location>
</feature>
<protein>
    <submittedName>
        <fullName evidence="4">Helix-turn-helix domain-containing protein</fullName>
    </submittedName>
</protein>
<evidence type="ECO:0000256" key="2">
    <source>
        <dbReference type="SAM" id="Coils"/>
    </source>
</evidence>
<keyword evidence="5" id="KW-1185">Reference proteome</keyword>
<dbReference type="CDD" id="cd00093">
    <property type="entry name" value="HTH_XRE"/>
    <property type="match status" value="1"/>
</dbReference>
<evidence type="ECO:0000259" key="3">
    <source>
        <dbReference type="PROSITE" id="PS50943"/>
    </source>
</evidence>
<dbReference type="PANTHER" id="PTHR46558">
    <property type="entry name" value="TRACRIPTIONAL REGULATORY PROTEIN-RELATED-RELATED"/>
    <property type="match status" value="1"/>
</dbReference>
<dbReference type="Proteomes" id="UP001174867">
    <property type="component" value="Unassembled WGS sequence"/>
</dbReference>
<dbReference type="EMBL" id="JAUJYW010000002">
    <property type="protein sequence ID" value="MDN8598655.1"/>
    <property type="molecule type" value="Genomic_DNA"/>
</dbReference>
<comment type="caution">
    <text evidence="4">The sequence shown here is derived from an EMBL/GenBank/DDBJ whole genome shotgun (WGS) entry which is preliminary data.</text>
</comment>
<organism evidence="4 5">
    <name type="scientific">Citrobacter enshiensis</name>
    <dbReference type="NCBI Taxonomy" id="2971264"/>
    <lineage>
        <taxon>Bacteria</taxon>
        <taxon>Pseudomonadati</taxon>
        <taxon>Pseudomonadota</taxon>
        <taxon>Gammaproteobacteria</taxon>
        <taxon>Enterobacterales</taxon>
        <taxon>Enterobacteriaceae</taxon>
        <taxon>Citrobacter</taxon>
    </lineage>
</organism>
<gene>
    <name evidence="4" type="ORF">Q0A17_04360</name>
</gene>
<evidence type="ECO:0000256" key="1">
    <source>
        <dbReference type="ARBA" id="ARBA00023125"/>
    </source>
</evidence>
<dbReference type="InterPro" id="IPR010982">
    <property type="entry name" value="Lambda_DNA-bd_dom_sf"/>
</dbReference>
<evidence type="ECO:0000313" key="5">
    <source>
        <dbReference type="Proteomes" id="UP001174867"/>
    </source>
</evidence>
<dbReference type="SMART" id="SM00530">
    <property type="entry name" value="HTH_XRE"/>
    <property type="match status" value="1"/>
</dbReference>
<dbReference type="Pfam" id="PF01381">
    <property type="entry name" value="HTH_3"/>
    <property type="match status" value="1"/>
</dbReference>
<keyword evidence="2" id="KW-0175">Coiled coil</keyword>
<keyword evidence="1" id="KW-0238">DNA-binding</keyword>
<dbReference type="PROSITE" id="PS50943">
    <property type="entry name" value="HTH_CROC1"/>
    <property type="match status" value="1"/>
</dbReference>
<reference evidence="4 5" key="1">
    <citation type="submission" date="2023-07" db="EMBL/GenBank/DDBJ databases">
        <title>Citrobacter selenititolerans sp. nov., isolated from seleniferous soil.</title>
        <authorList>
            <person name="Zhang S."/>
            <person name="Li K."/>
            <person name="Peng J."/>
            <person name="Wang H."/>
            <person name="Sun J."/>
            <person name="Guo Y."/>
        </authorList>
    </citation>
    <scope>NUCLEOTIDE SEQUENCE [LARGE SCALE GENOMIC DNA]</scope>
    <source>
        <strain evidence="4 5">S2-9</strain>
    </source>
</reference>
<proteinExistence type="predicted"/>
<name>A0ABT8PR28_9ENTR</name>
<dbReference type="RefSeq" id="WP_301697161.1">
    <property type="nucleotide sequence ID" value="NZ_JAUJYW010000002.1"/>
</dbReference>
<feature type="domain" description="HTH cro/C1-type" evidence="3">
    <location>
        <begin position="10"/>
        <end position="64"/>
    </location>
</feature>
<dbReference type="PANTHER" id="PTHR46558:SF4">
    <property type="entry name" value="DNA-BIDING PHAGE PROTEIN"/>
    <property type="match status" value="1"/>
</dbReference>
<dbReference type="NCBIfam" id="NF007257">
    <property type="entry name" value="PRK09706.1"/>
    <property type="match status" value="1"/>
</dbReference>
<dbReference type="Gene3D" id="1.10.260.40">
    <property type="entry name" value="lambda repressor-like DNA-binding domains"/>
    <property type="match status" value="1"/>
</dbReference>
<accession>A0ABT8PR28</accession>
<evidence type="ECO:0000313" key="4">
    <source>
        <dbReference type="EMBL" id="MDN8598655.1"/>
    </source>
</evidence>